<protein>
    <submittedName>
        <fullName evidence="3">DNA repair exonuclease</fullName>
    </submittedName>
</protein>
<dbReference type="PANTHER" id="PTHR30337">
    <property type="entry name" value="COMPONENT OF ATP-DEPENDENT DSDNA EXONUCLEASE"/>
    <property type="match status" value="1"/>
</dbReference>
<keyword evidence="1" id="KW-0378">Hydrolase</keyword>
<dbReference type="Pfam" id="PF00149">
    <property type="entry name" value="Metallophos"/>
    <property type="match status" value="1"/>
</dbReference>
<dbReference type="EMBL" id="QCXQ01000001">
    <property type="protein sequence ID" value="PWG01053.1"/>
    <property type="molecule type" value="Genomic_DNA"/>
</dbReference>
<evidence type="ECO:0000256" key="1">
    <source>
        <dbReference type="ARBA" id="ARBA00022801"/>
    </source>
</evidence>
<organism evidence="3 4">
    <name type="scientific">Levilactobacillus bambusae</name>
    <dbReference type="NCBI Taxonomy" id="2024736"/>
    <lineage>
        <taxon>Bacteria</taxon>
        <taxon>Bacillati</taxon>
        <taxon>Bacillota</taxon>
        <taxon>Bacilli</taxon>
        <taxon>Lactobacillales</taxon>
        <taxon>Lactobacillaceae</taxon>
        <taxon>Levilactobacillus</taxon>
    </lineage>
</organism>
<dbReference type="Gene3D" id="3.60.21.10">
    <property type="match status" value="1"/>
</dbReference>
<keyword evidence="3" id="KW-0269">Exonuclease</keyword>
<feature type="domain" description="Calcineurin-like phosphoesterase" evidence="2">
    <location>
        <begin position="1"/>
        <end position="199"/>
    </location>
</feature>
<dbReference type="AlphaFoldDB" id="A0A2V1N289"/>
<keyword evidence="3" id="KW-0540">Nuclease</keyword>
<sequence>MKFIHAADLHLDSPFLGLAKAPTPLWNKIRQSTFQSFTKIVDLAIKERVDFILISGDLFDRDVQSVKAQGFLLSEFSRLRDQRISVIISFGNHDYLADQQLAVDYPDNVFVMPTTVTTHKLKLTTGETVAISGFSYPSRWVTTDPSADFPTREGTDWHIGMWHGEVATKNQRTDHYAPFDLQKLLRKRYDYWALGHIHQRQSLNTNPPICYSGNIQGRDRSETGQKGVFLVHSEGNRLIPEFHATALIEWKSLSINAAELGTLTDLDRTIDQWAADQTAPFKLVTVQIAHGEQLSASLKATIDSGEWLELFQESHRSQFQRLGIWVSQIRIDEVPVSPTRTKMDQQFWQTAAEQVFTRDQLLTLSGPLSREGFLMDWLNDPQTMVEIKRHAGRLLSHQTEDVQNEN</sequence>
<gene>
    <name evidence="3" type="ORF">DCM90_02440</name>
</gene>
<dbReference type="InterPro" id="IPR014576">
    <property type="entry name" value="Pesterase_YhaO"/>
</dbReference>
<dbReference type="InterPro" id="IPR029052">
    <property type="entry name" value="Metallo-depent_PP-like"/>
</dbReference>
<evidence type="ECO:0000313" key="4">
    <source>
        <dbReference type="Proteomes" id="UP000245080"/>
    </source>
</evidence>
<dbReference type="InterPro" id="IPR041796">
    <property type="entry name" value="Mre11_N"/>
</dbReference>
<dbReference type="InterPro" id="IPR050535">
    <property type="entry name" value="DNA_Repair-Maintenance_Comp"/>
</dbReference>
<accession>A0A2V1N289</accession>
<reference evidence="3 4" key="1">
    <citation type="journal article" date="2018" name="Int. J. Syst. Evol. Microbiol.">
        <title>Lactobacillus bambusae sp. nov., isolated from a traditional fermented Ma-bamboo shoots of Taiwan.</title>
        <authorList>
            <person name="Wang L.-T."/>
        </authorList>
    </citation>
    <scope>NUCLEOTIDE SEQUENCE [LARGE SCALE GENOMIC DNA]</scope>
    <source>
        <strain evidence="3 4">BS-W1</strain>
    </source>
</reference>
<dbReference type="RefSeq" id="WP_109249766.1">
    <property type="nucleotide sequence ID" value="NZ_QCXQ01000001.1"/>
</dbReference>
<dbReference type="SUPFAM" id="SSF56300">
    <property type="entry name" value="Metallo-dependent phosphatases"/>
    <property type="match status" value="1"/>
</dbReference>
<name>A0A2V1N289_9LACO</name>
<proteinExistence type="predicted"/>
<comment type="caution">
    <text evidence="3">The sequence shown here is derived from an EMBL/GenBank/DDBJ whole genome shotgun (WGS) entry which is preliminary data.</text>
</comment>
<keyword evidence="4" id="KW-1185">Reference proteome</keyword>
<dbReference type="GO" id="GO:0004527">
    <property type="term" value="F:exonuclease activity"/>
    <property type="evidence" value="ECO:0007669"/>
    <property type="project" value="UniProtKB-KW"/>
</dbReference>
<dbReference type="CDD" id="cd00840">
    <property type="entry name" value="MPP_Mre11_N"/>
    <property type="match status" value="1"/>
</dbReference>
<dbReference type="Proteomes" id="UP000245080">
    <property type="component" value="Unassembled WGS sequence"/>
</dbReference>
<dbReference type="OrthoDB" id="9773856at2"/>
<evidence type="ECO:0000259" key="2">
    <source>
        <dbReference type="Pfam" id="PF00149"/>
    </source>
</evidence>
<dbReference type="PIRSF" id="PIRSF033091">
    <property type="entry name" value="Pesterase_YhaO"/>
    <property type="match status" value="1"/>
</dbReference>
<dbReference type="InterPro" id="IPR004843">
    <property type="entry name" value="Calcineurin-like_PHP"/>
</dbReference>
<dbReference type="PANTHER" id="PTHR30337:SF7">
    <property type="entry name" value="PHOSPHOESTERASE"/>
    <property type="match status" value="1"/>
</dbReference>
<evidence type="ECO:0000313" key="3">
    <source>
        <dbReference type="EMBL" id="PWG01053.1"/>
    </source>
</evidence>